<comment type="caution">
    <text evidence="3">The sequence shown here is derived from an EMBL/GenBank/DDBJ whole genome shotgun (WGS) entry which is preliminary data.</text>
</comment>
<evidence type="ECO:0000313" key="4">
    <source>
        <dbReference type="Proteomes" id="UP001589818"/>
    </source>
</evidence>
<reference evidence="3 4" key="1">
    <citation type="submission" date="2024-09" db="EMBL/GenBank/DDBJ databases">
        <authorList>
            <person name="Sun Q."/>
            <person name="Mori K."/>
        </authorList>
    </citation>
    <scope>NUCLEOTIDE SEQUENCE [LARGE SCALE GENOMIC DNA]</scope>
    <source>
        <strain evidence="3 4">CCM 4839</strain>
    </source>
</reference>
<proteinExistence type="predicted"/>
<dbReference type="PANTHER" id="PTHR33164">
    <property type="entry name" value="TRANSCRIPTIONAL REGULATOR, MARR FAMILY"/>
    <property type="match status" value="1"/>
</dbReference>
<protein>
    <submittedName>
        <fullName evidence="3">MarR family winged helix-turn-helix transcriptional regulator</fullName>
    </submittedName>
</protein>
<evidence type="ECO:0000256" key="1">
    <source>
        <dbReference type="ARBA" id="ARBA00023125"/>
    </source>
</evidence>
<dbReference type="Pfam" id="PF12802">
    <property type="entry name" value="MarR_2"/>
    <property type="match status" value="1"/>
</dbReference>
<organism evidence="3 4">
    <name type="scientific">Paenibacillus mendelii</name>
    <dbReference type="NCBI Taxonomy" id="206163"/>
    <lineage>
        <taxon>Bacteria</taxon>
        <taxon>Bacillati</taxon>
        <taxon>Bacillota</taxon>
        <taxon>Bacilli</taxon>
        <taxon>Bacillales</taxon>
        <taxon>Paenibacillaceae</taxon>
        <taxon>Paenibacillus</taxon>
    </lineage>
</organism>
<dbReference type="InterPro" id="IPR036390">
    <property type="entry name" value="WH_DNA-bd_sf"/>
</dbReference>
<evidence type="ECO:0000313" key="3">
    <source>
        <dbReference type="EMBL" id="MFC0390057.1"/>
    </source>
</evidence>
<gene>
    <name evidence="3" type="ORF">ACFFJ8_01580</name>
</gene>
<dbReference type="PROSITE" id="PS50995">
    <property type="entry name" value="HTH_MARR_2"/>
    <property type="match status" value="1"/>
</dbReference>
<name>A0ABV6J2E7_9BACL</name>
<dbReference type="InterPro" id="IPR039422">
    <property type="entry name" value="MarR/SlyA-like"/>
</dbReference>
<accession>A0ABV6J2E7</accession>
<dbReference type="PRINTS" id="PR00598">
    <property type="entry name" value="HTHMARR"/>
</dbReference>
<dbReference type="SUPFAM" id="SSF46785">
    <property type="entry name" value="Winged helix' DNA-binding domain"/>
    <property type="match status" value="1"/>
</dbReference>
<dbReference type="Gene3D" id="1.10.10.10">
    <property type="entry name" value="Winged helix-like DNA-binding domain superfamily/Winged helix DNA-binding domain"/>
    <property type="match status" value="1"/>
</dbReference>
<dbReference type="Proteomes" id="UP001589818">
    <property type="component" value="Unassembled WGS sequence"/>
</dbReference>
<dbReference type="PANTHER" id="PTHR33164:SF57">
    <property type="entry name" value="MARR-FAMILY TRANSCRIPTIONAL REGULATOR"/>
    <property type="match status" value="1"/>
</dbReference>
<dbReference type="EMBL" id="JBHLVF010000006">
    <property type="protein sequence ID" value="MFC0390057.1"/>
    <property type="molecule type" value="Genomic_DNA"/>
</dbReference>
<feature type="domain" description="HTH marR-type" evidence="2">
    <location>
        <begin position="7"/>
        <end position="141"/>
    </location>
</feature>
<dbReference type="SMART" id="SM00347">
    <property type="entry name" value="HTH_MARR"/>
    <property type="match status" value="1"/>
</dbReference>
<keyword evidence="1" id="KW-0238">DNA-binding</keyword>
<dbReference type="InterPro" id="IPR000835">
    <property type="entry name" value="HTH_MarR-typ"/>
</dbReference>
<evidence type="ECO:0000259" key="2">
    <source>
        <dbReference type="PROSITE" id="PS50995"/>
    </source>
</evidence>
<dbReference type="RefSeq" id="WP_204820757.1">
    <property type="nucleotide sequence ID" value="NZ_JANHOF010000020.1"/>
</dbReference>
<dbReference type="InterPro" id="IPR036388">
    <property type="entry name" value="WH-like_DNA-bd_sf"/>
</dbReference>
<keyword evidence="4" id="KW-1185">Reference proteome</keyword>
<sequence>MVNTQQTIEVYNSFFSIARRLIKLNHQSAASLGLTVHQIGILNAVRTDPGLTQKEVTERLVFAKSRVSTHIESLVEKGLVSREVSETDRRETKLFITQAGNDLCLQYNEEAVSYKALGVSLQQFSQEEIASLLRMHEHLLNQLSE</sequence>